<keyword evidence="2" id="KW-1185">Reference proteome</keyword>
<evidence type="ECO:0000313" key="1">
    <source>
        <dbReference type="EMBL" id="KAH6925857.1"/>
    </source>
</evidence>
<evidence type="ECO:0000313" key="2">
    <source>
        <dbReference type="Proteomes" id="UP000821845"/>
    </source>
</evidence>
<reference evidence="1" key="1">
    <citation type="submission" date="2020-05" db="EMBL/GenBank/DDBJ databases">
        <title>Large-scale comparative analyses of tick genomes elucidate their genetic diversity and vector capacities.</title>
        <authorList>
            <person name="Jia N."/>
            <person name="Wang J."/>
            <person name="Shi W."/>
            <person name="Du L."/>
            <person name="Sun Y."/>
            <person name="Zhan W."/>
            <person name="Jiang J."/>
            <person name="Wang Q."/>
            <person name="Zhang B."/>
            <person name="Ji P."/>
            <person name="Sakyi L.B."/>
            <person name="Cui X."/>
            <person name="Yuan T."/>
            <person name="Jiang B."/>
            <person name="Yang W."/>
            <person name="Lam T.T.-Y."/>
            <person name="Chang Q."/>
            <person name="Ding S."/>
            <person name="Wang X."/>
            <person name="Zhu J."/>
            <person name="Ruan X."/>
            <person name="Zhao L."/>
            <person name="Wei J."/>
            <person name="Que T."/>
            <person name="Du C."/>
            <person name="Cheng J."/>
            <person name="Dai P."/>
            <person name="Han X."/>
            <person name="Huang E."/>
            <person name="Gao Y."/>
            <person name="Liu J."/>
            <person name="Shao H."/>
            <person name="Ye R."/>
            <person name="Li L."/>
            <person name="Wei W."/>
            <person name="Wang X."/>
            <person name="Wang C."/>
            <person name="Yang T."/>
            <person name="Huo Q."/>
            <person name="Li W."/>
            <person name="Guo W."/>
            <person name="Chen H."/>
            <person name="Zhou L."/>
            <person name="Ni X."/>
            <person name="Tian J."/>
            <person name="Zhou Y."/>
            <person name="Sheng Y."/>
            <person name="Liu T."/>
            <person name="Pan Y."/>
            <person name="Xia L."/>
            <person name="Li J."/>
            <person name="Zhao F."/>
            <person name="Cao W."/>
        </authorList>
    </citation>
    <scope>NUCLEOTIDE SEQUENCE</scope>
    <source>
        <strain evidence="1">Hyas-2018</strain>
    </source>
</reference>
<accession>A0ACB7RVM3</accession>
<gene>
    <name evidence="1" type="ORF">HPB50_011304</name>
</gene>
<name>A0ACB7RVM3_HYAAI</name>
<sequence length="73" mass="8071">MDIFGSVSGRIAVLRENKALKELPLNLLNWYGQQGCRAFFEALASNASLKTINAELLKGENGAKYTVQCERPL</sequence>
<protein>
    <submittedName>
        <fullName evidence="1">Uncharacterized protein</fullName>
    </submittedName>
</protein>
<comment type="caution">
    <text evidence="1">The sequence shown here is derived from an EMBL/GenBank/DDBJ whole genome shotgun (WGS) entry which is preliminary data.</text>
</comment>
<dbReference type="Proteomes" id="UP000821845">
    <property type="component" value="Chromosome 7"/>
</dbReference>
<proteinExistence type="predicted"/>
<organism evidence="1 2">
    <name type="scientific">Hyalomma asiaticum</name>
    <name type="common">Tick</name>
    <dbReference type="NCBI Taxonomy" id="266040"/>
    <lineage>
        <taxon>Eukaryota</taxon>
        <taxon>Metazoa</taxon>
        <taxon>Ecdysozoa</taxon>
        <taxon>Arthropoda</taxon>
        <taxon>Chelicerata</taxon>
        <taxon>Arachnida</taxon>
        <taxon>Acari</taxon>
        <taxon>Parasitiformes</taxon>
        <taxon>Ixodida</taxon>
        <taxon>Ixodoidea</taxon>
        <taxon>Ixodidae</taxon>
        <taxon>Hyalomminae</taxon>
        <taxon>Hyalomma</taxon>
    </lineage>
</organism>
<dbReference type="EMBL" id="CM023487">
    <property type="protein sequence ID" value="KAH6925857.1"/>
    <property type="molecule type" value="Genomic_DNA"/>
</dbReference>